<feature type="signal peptide" evidence="1">
    <location>
        <begin position="1"/>
        <end position="20"/>
    </location>
</feature>
<keyword evidence="3" id="KW-0378">Hydrolase</keyword>
<dbReference type="InterPro" id="IPR011050">
    <property type="entry name" value="Pectin_lyase_fold/virulence"/>
</dbReference>
<gene>
    <name evidence="3" type="ORF">K4G66_17290</name>
</gene>
<dbReference type="SUPFAM" id="SSF51126">
    <property type="entry name" value="Pectin lyase-like"/>
    <property type="match status" value="1"/>
</dbReference>
<keyword evidence="1" id="KW-0732">Signal</keyword>
<dbReference type="Pfam" id="PF12708">
    <property type="entry name" value="Pect-lyase_RHGA_epim"/>
    <property type="match status" value="1"/>
</dbReference>
<reference evidence="3" key="2">
    <citation type="journal article" date="2024" name="Antonie Van Leeuwenhoek">
        <title>Roseihalotalea indica gen. nov., sp. nov., a halophilic Bacteroidetes from mesopelagic Southwest Indian Ocean with higher carbohydrate metabolic potential.</title>
        <authorList>
            <person name="Chen B."/>
            <person name="Zhang M."/>
            <person name="Lin D."/>
            <person name="Ye J."/>
            <person name="Tang K."/>
        </authorList>
    </citation>
    <scope>NUCLEOTIDE SEQUENCE</scope>
    <source>
        <strain evidence="3">TK19036</strain>
    </source>
</reference>
<proteinExistence type="predicted"/>
<evidence type="ECO:0000313" key="3">
    <source>
        <dbReference type="EMBL" id="WKN34135.1"/>
    </source>
</evidence>
<name>A0AA49JEP2_9BACT</name>
<feature type="chain" id="PRO_5041399588" evidence="1">
    <location>
        <begin position="21"/>
        <end position="511"/>
    </location>
</feature>
<sequence length="511" mass="57521">MSRFLYFFSLLLLCTSPAWVVAQQYSALWGQHGEAWQPGSRLPDFSYAGYHYGEDPLPEVATVLNIKDFGAIGDGLHDDSEAMLKALDQLENGALLLPEGTYRITQVIRITKPNVVIRGEGMDKTTLFFPHYLNDLEPNWGSTTEGRPTSNYAWSGGFIRVEGEYECEKLADITQPAQRGEHTLTVATDNLNAGGQWIEIQMQDDSAHSLLNHLYANDPASVARWGRVHHTNFTARIDNIWGKTITLNRPLRFDLRPEWQPAIYTYQPTVTEVGIEGLTMEFPVEPYQGHFTELGFNGITLGDVAHCWIKNIRFKNADSGIFLNGQFCTIDGVLYESDRDKEPQRQSTGHHGIYISDNDNVFNRFVFKTKFIHDISVSHCAGNVISDGSGVDICFDHHKRAPYANLFTNIHLGEGSRMWQSGGGGELGRHTAAWATFWNIRANRPLAWKEGFGPDLVNLVGLTTNLPSETQTEGLWFEAISPNQLYPQNLHQAQLNQRLNQPMKGSFRTDE</sequence>
<organism evidence="3">
    <name type="scientific">Roseihalotalea indica</name>
    <dbReference type="NCBI Taxonomy" id="2867963"/>
    <lineage>
        <taxon>Bacteria</taxon>
        <taxon>Pseudomonadati</taxon>
        <taxon>Bacteroidota</taxon>
        <taxon>Cytophagia</taxon>
        <taxon>Cytophagales</taxon>
        <taxon>Catalimonadaceae</taxon>
        <taxon>Roseihalotalea</taxon>
    </lineage>
</organism>
<dbReference type="EMBL" id="CP120682">
    <property type="protein sequence ID" value="WKN34135.1"/>
    <property type="molecule type" value="Genomic_DNA"/>
</dbReference>
<dbReference type="GO" id="GO:0016787">
    <property type="term" value="F:hydrolase activity"/>
    <property type="evidence" value="ECO:0007669"/>
    <property type="project" value="UniProtKB-KW"/>
</dbReference>
<evidence type="ECO:0000259" key="2">
    <source>
        <dbReference type="Pfam" id="PF12708"/>
    </source>
</evidence>
<accession>A0AA49JEP2</accession>
<dbReference type="InterPro" id="IPR012334">
    <property type="entry name" value="Pectin_lyas_fold"/>
</dbReference>
<reference evidence="3" key="1">
    <citation type="journal article" date="2023" name="Comput. Struct. Biotechnol. J.">
        <title>Discovery of a novel marine Bacteroidetes with a rich repertoire of carbohydrate-active enzymes.</title>
        <authorList>
            <person name="Chen B."/>
            <person name="Liu G."/>
            <person name="Chen Q."/>
            <person name="Wang H."/>
            <person name="Liu L."/>
            <person name="Tang K."/>
        </authorList>
    </citation>
    <scope>NUCLEOTIDE SEQUENCE</scope>
    <source>
        <strain evidence="3">TK19036</strain>
    </source>
</reference>
<dbReference type="AlphaFoldDB" id="A0AA49JEP2"/>
<dbReference type="InterPro" id="IPR024535">
    <property type="entry name" value="RHGA/B-epi-like_pectate_lyase"/>
</dbReference>
<dbReference type="Gene3D" id="2.160.20.10">
    <property type="entry name" value="Single-stranded right-handed beta-helix, Pectin lyase-like"/>
    <property type="match status" value="2"/>
</dbReference>
<protein>
    <submittedName>
        <fullName evidence="3">Glycoside hydrolase family 55 protein</fullName>
    </submittedName>
</protein>
<evidence type="ECO:0000256" key="1">
    <source>
        <dbReference type="SAM" id="SignalP"/>
    </source>
</evidence>
<feature type="domain" description="Rhamnogalacturonase A/B/Epimerase-like pectate lyase" evidence="2">
    <location>
        <begin position="64"/>
        <end position="127"/>
    </location>
</feature>